<dbReference type="PANTHER" id="PTHR43244">
    <property type="match status" value="1"/>
</dbReference>
<dbReference type="InterPro" id="IPR036661">
    <property type="entry name" value="Luciferase-like_sf"/>
</dbReference>
<dbReference type="Proteomes" id="UP000193529">
    <property type="component" value="Unassembled WGS sequence"/>
</dbReference>
<evidence type="ECO:0000256" key="1">
    <source>
        <dbReference type="ARBA" id="ARBA00023002"/>
    </source>
</evidence>
<dbReference type="Gene3D" id="3.20.20.30">
    <property type="entry name" value="Luciferase-like domain"/>
    <property type="match status" value="1"/>
</dbReference>
<evidence type="ECO:0000313" key="4">
    <source>
        <dbReference type="Proteomes" id="UP000193529"/>
    </source>
</evidence>
<dbReference type="Pfam" id="PF00296">
    <property type="entry name" value="Bac_luciferase"/>
    <property type="match status" value="1"/>
</dbReference>
<dbReference type="InterPro" id="IPR050564">
    <property type="entry name" value="F420-G6PD/mer"/>
</dbReference>
<keyword evidence="4" id="KW-1185">Reference proteome</keyword>
<dbReference type="STRING" id="153971.AWC19_11035"/>
<evidence type="ECO:0000259" key="2">
    <source>
        <dbReference type="Pfam" id="PF00296"/>
    </source>
</evidence>
<dbReference type="AlphaFoldDB" id="A0A1X1ZJQ0"/>
<dbReference type="InterPro" id="IPR011251">
    <property type="entry name" value="Luciferase-like_dom"/>
</dbReference>
<dbReference type="PANTHER" id="PTHR43244:SF1">
    <property type="entry name" value="5,10-METHYLENETETRAHYDROMETHANOPTERIN REDUCTASE"/>
    <property type="match status" value="1"/>
</dbReference>
<name>A0A1X1ZJQ0_9MYCO</name>
<feature type="domain" description="Luciferase-like" evidence="2">
    <location>
        <begin position="29"/>
        <end position="334"/>
    </location>
</feature>
<evidence type="ECO:0000313" key="3">
    <source>
        <dbReference type="EMBL" id="ORW23604.1"/>
    </source>
</evidence>
<sequence length="397" mass="43693">MALATFVDRVKGLEATGVVDYAHLWDQLTSWWPPEMWNPQVTPLANALPDIDSFPDQFALGAVGAYATPDLGMCISSDAIRRGPAELMQTMLTISNLAGRRAPILQLGAGELKQCKPFGWKRSQGLSSLEDHFRYMEAFWNSDGPVTLKGNRWNFDNAWIGGSKGRRPRVWGLGGGPKIIDLTTTYADGFATIAPSVWTSADHAGEEISKLKQTLDSKGRDPEAFDFGLWPLLILHDEGREDLVEAAMSNPLIRWLAAVFGRINQSDWDKEGIEPLMPRDWHYAMKLLPVQWSAAEVEEVTAGIPRKTIEKCFFIGTPEKVAAELQAYVDAGVTWTMMADVLPFVMNAEEASDASRRAVEVCAILKGRDPASATLTIDGVGRTQPYANDRSAPGAIR</sequence>
<dbReference type="GO" id="GO:0016705">
    <property type="term" value="F:oxidoreductase activity, acting on paired donors, with incorporation or reduction of molecular oxygen"/>
    <property type="evidence" value="ECO:0007669"/>
    <property type="project" value="InterPro"/>
</dbReference>
<protein>
    <recommendedName>
        <fullName evidence="2">Luciferase-like domain-containing protein</fullName>
    </recommendedName>
</protein>
<reference evidence="3 4" key="1">
    <citation type="submission" date="2016-01" db="EMBL/GenBank/DDBJ databases">
        <title>The new phylogeny of the genus Mycobacterium.</title>
        <authorList>
            <person name="Tarcisio F."/>
            <person name="Conor M."/>
            <person name="Antonella G."/>
            <person name="Elisabetta G."/>
            <person name="Giulia F.S."/>
            <person name="Sara T."/>
            <person name="Anna F."/>
            <person name="Clotilde B."/>
            <person name="Roberto B."/>
            <person name="Veronica D.S."/>
            <person name="Fabio R."/>
            <person name="Monica P."/>
            <person name="Olivier J."/>
            <person name="Enrico T."/>
            <person name="Nicola S."/>
        </authorList>
    </citation>
    <scope>NUCLEOTIDE SEQUENCE [LARGE SCALE GENOMIC DNA]</scope>
    <source>
        <strain evidence="3 4">DSM 44572</strain>
    </source>
</reference>
<proteinExistence type="predicted"/>
<organism evidence="3 4">
    <name type="scientific">Mycobacterium palustre</name>
    <dbReference type="NCBI Taxonomy" id="153971"/>
    <lineage>
        <taxon>Bacteria</taxon>
        <taxon>Bacillati</taxon>
        <taxon>Actinomycetota</taxon>
        <taxon>Actinomycetes</taxon>
        <taxon>Mycobacteriales</taxon>
        <taxon>Mycobacteriaceae</taxon>
        <taxon>Mycobacterium</taxon>
        <taxon>Mycobacterium simiae complex</taxon>
    </lineage>
</organism>
<dbReference type="EMBL" id="LQPJ01000107">
    <property type="protein sequence ID" value="ORW23604.1"/>
    <property type="molecule type" value="Genomic_DNA"/>
</dbReference>
<accession>A0A1X1ZJQ0</accession>
<gene>
    <name evidence="3" type="ORF">AWC19_11035</name>
</gene>
<keyword evidence="1" id="KW-0560">Oxidoreductase</keyword>
<dbReference type="SUPFAM" id="SSF51679">
    <property type="entry name" value="Bacterial luciferase-like"/>
    <property type="match status" value="1"/>
</dbReference>
<comment type="caution">
    <text evidence="3">The sequence shown here is derived from an EMBL/GenBank/DDBJ whole genome shotgun (WGS) entry which is preliminary data.</text>
</comment>